<dbReference type="PANTHER" id="PTHR43433:SF4">
    <property type="entry name" value="NON-HEME CHLOROPEROXIDASE-RELATED"/>
    <property type="match status" value="1"/>
</dbReference>
<keyword evidence="1" id="KW-0560">Oxidoreductase</keyword>
<dbReference type="RefSeq" id="WP_345635097.1">
    <property type="nucleotide sequence ID" value="NZ_BAABJQ010000021.1"/>
</dbReference>
<dbReference type="InterPro" id="IPR050471">
    <property type="entry name" value="AB_hydrolase"/>
</dbReference>
<dbReference type="SUPFAM" id="SSF53474">
    <property type="entry name" value="alpha/beta-Hydrolases"/>
    <property type="match status" value="1"/>
</dbReference>
<accession>A0ABP9SEK9</accession>
<dbReference type="PRINTS" id="PR00412">
    <property type="entry name" value="EPOXHYDRLASE"/>
</dbReference>
<dbReference type="InterPro" id="IPR029058">
    <property type="entry name" value="AB_hydrolase_fold"/>
</dbReference>
<keyword evidence="1" id="KW-0575">Peroxidase</keyword>
<dbReference type="PRINTS" id="PR00111">
    <property type="entry name" value="ABHYDROLASE"/>
</dbReference>
<evidence type="ECO:0000256" key="1">
    <source>
        <dbReference type="ARBA" id="ARBA00022559"/>
    </source>
</evidence>
<reference evidence="4" key="1">
    <citation type="journal article" date="2019" name="Int. J. Syst. Evol. Microbiol.">
        <title>The Global Catalogue of Microorganisms (GCM) 10K type strain sequencing project: providing services to taxonomists for standard genome sequencing and annotation.</title>
        <authorList>
            <consortium name="The Broad Institute Genomics Platform"/>
            <consortium name="The Broad Institute Genome Sequencing Center for Infectious Disease"/>
            <person name="Wu L."/>
            <person name="Ma J."/>
        </authorList>
    </citation>
    <scope>NUCLEOTIDE SEQUENCE [LARGE SCALE GENOMIC DNA]</scope>
    <source>
        <strain evidence="4">JCM 18304</strain>
    </source>
</reference>
<dbReference type="Pfam" id="PF00561">
    <property type="entry name" value="Abhydrolase_1"/>
    <property type="match status" value="1"/>
</dbReference>
<gene>
    <name evidence="3" type="ORF">GCM10023322_59020</name>
</gene>
<sequence>MPYLTVSSENSAPVDLYYEDHGAGQPIVLIAGYPYGGSTWEKQLTPLLAAGYRVITYDRRGFGNSSQPVTGYDYDTFASDLSALMNDLDLRNAILVGHSMGTGEVVRYLGAYGSDRVDRAVVMSPLAPFLLKTSDNPEGLEQSLFDGFKQAVIEDRYQFVTTFVTKFFSFDDNKGKRVSEDAFKGHWQIAAKSSAVAMHNSVDAWLTDFRGDLPRIDVPVLIIQGEKDEVLPFPVTGKRLAPMLQGSKLIELAGAPHGIPWTHAKECNEALMDFLQPAPAMQGRR</sequence>
<evidence type="ECO:0000313" key="4">
    <source>
        <dbReference type="Proteomes" id="UP001501570"/>
    </source>
</evidence>
<dbReference type="InterPro" id="IPR000639">
    <property type="entry name" value="Epox_hydrolase-like"/>
</dbReference>
<feature type="domain" description="AB hydrolase-1" evidence="2">
    <location>
        <begin position="26"/>
        <end position="263"/>
    </location>
</feature>
<evidence type="ECO:0000259" key="2">
    <source>
        <dbReference type="Pfam" id="PF00561"/>
    </source>
</evidence>
<name>A0ABP9SEK9_9ACTN</name>
<protein>
    <submittedName>
        <fullName evidence="3">Bromoperoxidase</fullName>
    </submittedName>
</protein>
<dbReference type="EMBL" id="BAABJQ010000021">
    <property type="protein sequence ID" value="GAA5194489.1"/>
    <property type="molecule type" value="Genomic_DNA"/>
</dbReference>
<evidence type="ECO:0000313" key="3">
    <source>
        <dbReference type="EMBL" id="GAA5194489.1"/>
    </source>
</evidence>
<keyword evidence="4" id="KW-1185">Reference proteome</keyword>
<dbReference type="PANTHER" id="PTHR43433">
    <property type="entry name" value="HYDROLASE, ALPHA/BETA FOLD FAMILY PROTEIN"/>
    <property type="match status" value="1"/>
</dbReference>
<dbReference type="InterPro" id="IPR000073">
    <property type="entry name" value="AB_hydrolase_1"/>
</dbReference>
<organism evidence="3 4">
    <name type="scientific">Rugosimonospora acidiphila</name>
    <dbReference type="NCBI Taxonomy" id="556531"/>
    <lineage>
        <taxon>Bacteria</taxon>
        <taxon>Bacillati</taxon>
        <taxon>Actinomycetota</taxon>
        <taxon>Actinomycetes</taxon>
        <taxon>Micromonosporales</taxon>
        <taxon>Micromonosporaceae</taxon>
        <taxon>Rugosimonospora</taxon>
    </lineage>
</organism>
<proteinExistence type="predicted"/>
<dbReference type="Gene3D" id="3.40.50.1820">
    <property type="entry name" value="alpha/beta hydrolase"/>
    <property type="match status" value="1"/>
</dbReference>
<comment type="caution">
    <text evidence="3">The sequence shown here is derived from an EMBL/GenBank/DDBJ whole genome shotgun (WGS) entry which is preliminary data.</text>
</comment>
<dbReference type="Proteomes" id="UP001501570">
    <property type="component" value="Unassembled WGS sequence"/>
</dbReference>